<accession>A0A2P2PUR4</accession>
<dbReference type="EMBL" id="GGEC01077981">
    <property type="protein sequence ID" value="MBX58465.1"/>
    <property type="molecule type" value="Transcribed_RNA"/>
</dbReference>
<protein>
    <submittedName>
        <fullName evidence="1">Uncharacterized protein</fullName>
    </submittedName>
</protein>
<organism evidence="1">
    <name type="scientific">Rhizophora mucronata</name>
    <name type="common">Asiatic mangrove</name>
    <dbReference type="NCBI Taxonomy" id="61149"/>
    <lineage>
        <taxon>Eukaryota</taxon>
        <taxon>Viridiplantae</taxon>
        <taxon>Streptophyta</taxon>
        <taxon>Embryophyta</taxon>
        <taxon>Tracheophyta</taxon>
        <taxon>Spermatophyta</taxon>
        <taxon>Magnoliopsida</taxon>
        <taxon>eudicotyledons</taxon>
        <taxon>Gunneridae</taxon>
        <taxon>Pentapetalae</taxon>
        <taxon>rosids</taxon>
        <taxon>fabids</taxon>
        <taxon>Malpighiales</taxon>
        <taxon>Rhizophoraceae</taxon>
        <taxon>Rhizophora</taxon>
    </lineage>
</organism>
<sequence>MVLYMQHGSILQFQASNTSLTPFLISICKG</sequence>
<name>A0A2P2PUR4_RHIMU</name>
<evidence type="ECO:0000313" key="1">
    <source>
        <dbReference type="EMBL" id="MBX58465.1"/>
    </source>
</evidence>
<dbReference type="AlphaFoldDB" id="A0A2P2PUR4"/>
<reference evidence="1" key="1">
    <citation type="submission" date="2018-02" db="EMBL/GenBank/DDBJ databases">
        <title>Rhizophora mucronata_Transcriptome.</title>
        <authorList>
            <person name="Meera S.P."/>
            <person name="Sreeshan A."/>
            <person name="Augustine A."/>
        </authorList>
    </citation>
    <scope>NUCLEOTIDE SEQUENCE</scope>
    <source>
        <tissue evidence="1">Leaf</tissue>
    </source>
</reference>
<proteinExistence type="predicted"/>